<name>A0A0F9C6V1_9ZZZZ</name>
<organism evidence="1">
    <name type="scientific">marine sediment metagenome</name>
    <dbReference type="NCBI Taxonomy" id="412755"/>
    <lineage>
        <taxon>unclassified sequences</taxon>
        <taxon>metagenomes</taxon>
        <taxon>ecological metagenomes</taxon>
    </lineage>
</organism>
<gene>
    <name evidence="1" type="ORF">LCGC14_2645290</name>
</gene>
<protein>
    <submittedName>
        <fullName evidence="1">Uncharacterized protein</fullName>
    </submittedName>
</protein>
<sequence>MSNFKSRADFLRNNPSASAFAALADATKQQKNVTDSAIKLKPGQLAGKKVVVIGSGDGGFFFIPVDCPGFSEFLYGQSPAELHRLPVV</sequence>
<accession>A0A0F9C6V1</accession>
<reference evidence="1" key="1">
    <citation type="journal article" date="2015" name="Nature">
        <title>Complex archaea that bridge the gap between prokaryotes and eukaryotes.</title>
        <authorList>
            <person name="Spang A."/>
            <person name="Saw J.H."/>
            <person name="Jorgensen S.L."/>
            <person name="Zaremba-Niedzwiedzka K."/>
            <person name="Martijn J."/>
            <person name="Lind A.E."/>
            <person name="van Eijk R."/>
            <person name="Schleper C."/>
            <person name="Guy L."/>
            <person name="Ettema T.J."/>
        </authorList>
    </citation>
    <scope>NUCLEOTIDE SEQUENCE</scope>
</reference>
<evidence type="ECO:0000313" key="1">
    <source>
        <dbReference type="EMBL" id="KKK98184.1"/>
    </source>
</evidence>
<proteinExistence type="predicted"/>
<dbReference type="EMBL" id="LAZR01045727">
    <property type="protein sequence ID" value="KKK98184.1"/>
    <property type="molecule type" value="Genomic_DNA"/>
</dbReference>
<dbReference type="AlphaFoldDB" id="A0A0F9C6V1"/>
<comment type="caution">
    <text evidence="1">The sequence shown here is derived from an EMBL/GenBank/DDBJ whole genome shotgun (WGS) entry which is preliminary data.</text>
</comment>